<feature type="domain" description="Peptidase S26" evidence="8">
    <location>
        <begin position="276"/>
        <end position="416"/>
    </location>
</feature>
<dbReference type="NCBIfam" id="TIGR02227">
    <property type="entry name" value="sigpep_I_bact"/>
    <property type="match status" value="1"/>
</dbReference>
<dbReference type="Pfam" id="PF10502">
    <property type="entry name" value="Peptidase_S26"/>
    <property type="match status" value="1"/>
</dbReference>
<feature type="active site" evidence="6">
    <location>
        <position position="117"/>
    </location>
</feature>
<dbReference type="STRING" id="1184151.AW736_06045"/>
<organism evidence="9 10">
    <name type="scientific">Termitidicoccus mucosus</name>
    <dbReference type="NCBI Taxonomy" id="1184151"/>
    <lineage>
        <taxon>Bacteria</taxon>
        <taxon>Pseudomonadati</taxon>
        <taxon>Verrucomicrobiota</taxon>
        <taxon>Opitutia</taxon>
        <taxon>Opitutales</taxon>
        <taxon>Opitutaceae</taxon>
        <taxon>Termitidicoccus</taxon>
    </lineage>
</organism>
<dbReference type="PROSITE" id="PS00760">
    <property type="entry name" value="SPASE_I_2"/>
    <property type="match status" value="1"/>
</dbReference>
<keyword evidence="5 7" id="KW-0378">Hydrolase</keyword>
<dbReference type="OrthoDB" id="9802919at2"/>
<proteinExistence type="inferred from homology"/>
<dbReference type="AlphaFoldDB" id="A0A178IME7"/>
<evidence type="ECO:0000256" key="3">
    <source>
        <dbReference type="ARBA" id="ARBA00013208"/>
    </source>
</evidence>
<sequence>MFGLFQSVEKQMRSNARNWLELSDKIYHYRRDELTDTDLSDLQKKAGALRMHLQERAEGGRLKFDIEALEPVLRRVGGKFYPRSGWQEWIEFLVVAAIVILACRQYFFQPFKIPTNSMWPTYNGMVPEVHATPADEPAAASRLIRKAAFGASAYRIDAPADGEVLIPIQSNGVPLWRPTKGRHWLVLPQAQKAYDLVVGDQIVTVSVPEDFDFGWMLKDTFAPGQTDYSAALRNWLNDRKYSDRMVTTADGRTVPLRFIHTGKTVKKGERVLSFDIVTGDQLFVDRMSYHFVRPKVGSGFVFRTDNIEGLMAGGSKPSYYIKRLAGEPGDTLEIRPPVLYRNGGPITGAQAFDDNAARHGRYRGYINTGLLGQGSPYTVSENGYIALGDNSNNSLDSRMWGEVPKKDVVGRPLWVFYPFTSHWGSAK</sequence>
<evidence type="ECO:0000256" key="7">
    <source>
        <dbReference type="RuleBase" id="RU362042"/>
    </source>
</evidence>
<dbReference type="InterPro" id="IPR019533">
    <property type="entry name" value="Peptidase_S26"/>
</dbReference>
<dbReference type="PRINTS" id="PR00727">
    <property type="entry name" value="LEADERPTASE"/>
</dbReference>
<evidence type="ECO:0000256" key="1">
    <source>
        <dbReference type="ARBA" id="ARBA00000677"/>
    </source>
</evidence>
<dbReference type="InterPro" id="IPR036286">
    <property type="entry name" value="LexA/Signal_pep-like_sf"/>
</dbReference>
<dbReference type="PANTHER" id="PTHR43390">
    <property type="entry name" value="SIGNAL PEPTIDASE I"/>
    <property type="match status" value="1"/>
</dbReference>
<comment type="catalytic activity">
    <reaction evidence="1 7">
        <text>Cleavage of hydrophobic, N-terminal signal or leader sequences from secreted and periplasmic proteins.</text>
        <dbReference type="EC" id="3.4.21.89"/>
    </reaction>
</comment>
<dbReference type="GO" id="GO:0006465">
    <property type="term" value="P:signal peptide processing"/>
    <property type="evidence" value="ECO:0007669"/>
    <property type="project" value="InterPro"/>
</dbReference>
<comment type="caution">
    <text evidence="9">The sequence shown here is derived from an EMBL/GenBank/DDBJ whole genome shotgun (WGS) entry which is preliminary data.</text>
</comment>
<dbReference type="SUPFAM" id="SSF51306">
    <property type="entry name" value="LexA/Signal peptidase"/>
    <property type="match status" value="1"/>
</dbReference>
<evidence type="ECO:0000256" key="6">
    <source>
        <dbReference type="PIRSR" id="PIRSR600223-1"/>
    </source>
</evidence>
<dbReference type="CDD" id="cd06530">
    <property type="entry name" value="S26_SPase_I"/>
    <property type="match status" value="1"/>
</dbReference>
<reference evidence="9 10" key="1">
    <citation type="submission" date="2016-01" db="EMBL/GenBank/DDBJ databases">
        <title>High potential of lignocellulose degradation of a new Verrucomicrobia species.</title>
        <authorList>
            <person name="Wang Y."/>
            <person name="Shi Y."/>
            <person name="Qiu Z."/>
            <person name="Liu S."/>
            <person name="Yang H."/>
        </authorList>
    </citation>
    <scope>NUCLEOTIDE SEQUENCE [LARGE SCALE GENOMIC DNA]</scope>
    <source>
        <strain evidence="9 10">TSB47</strain>
    </source>
</reference>
<evidence type="ECO:0000256" key="5">
    <source>
        <dbReference type="ARBA" id="ARBA00022801"/>
    </source>
</evidence>
<evidence type="ECO:0000256" key="4">
    <source>
        <dbReference type="ARBA" id="ARBA00019232"/>
    </source>
</evidence>
<dbReference type="EC" id="3.4.21.89" evidence="3 7"/>
<dbReference type="Gene3D" id="2.10.109.10">
    <property type="entry name" value="Umud Fragment, subunit A"/>
    <property type="match status" value="1"/>
</dbReference>
<dbReference type="InterPro" id="IPR000223">
    <property type="entry name" value="Pept_S26A_signal_pept_1"/>
</dbReference>
<keyword evidence="7" id="KW-0645">Protease</keyword>
<gene>
    <name evidence="9" type="ORF">AW736_06045</name>
</gene>
<dbReference type="GO" id="GO:0016020">
    <property type="term" value="C:membrane"/>
    <property type="evidence" value="ECO:0007669"/>
    <property type="project" value="UniProtKB-SubCell"/>
</dbReference>
<feature type="active site" evidence="6">
    <location>
        <position position="322"/>
    </location>
</feature>
<name>A0A178IME7_9BACT</name>
<dbReference type="RefSeq" id="WP_068769307.1">
    <property type="nucleotide sequence ID" value="NZ_CP109796.1"/>
</dbReference>
<evidence type="ECO:0000259" key="8">
    <source>
        <dbReference type="Pfam" id="PF10502"/>
    </source>
</evidence>
<dbReference type="GO" id="GO:0004252">
    <property type="term" value="F:serine-type endopeptidase activity"/>
    <property type="evidence" value="ECO:0007669"/>
    <property type="project" value="InterPro"/>
</dbReference>
<dbReference type="InterPro" id="IPR019757">
    <property type="entry name" value="Pept_S26A_signal_pept_1_Lys-AS"/>
</dbReference>
<comment type="subcellular location">
    <subcellularLocation>
        <location evidence="7">Membrane</location>
        <topology evidence="7">Single-pass type II membrane protein</topology>
    </subcellularLocation>
</comment>
<keyword evidence="10" id="KW-1185">Reference proteome</keyword>
<evidence type="ECO:0000313" key="10">
    <source>
        <dbReference type="Proteomes" id="UP000078486"/>
    </source>
</evidence>
<dbReference type="EMBL" id="LRRQ01000046">
    <property type="protein sequence ID" value="OAM90861.1"/>
    <property type="molecule type" value="Genomic_DNA"/>
</dbReference>
<dbReference type="PANTHER" id="PTHR43390:SF1">
    <property type="entry name" value="CHLOROPLAST PROCESSING PEPTIDASE"/>
    <property type="match status" value="1"/>
</dbReference>
<evidence type="ECO:0000256" key="2">
    <source>
        <dbReference type="ARBA" id="ARBA00009370"/>
    </source>
</evidence>
<protein>
    <recommendedName>
        <fullName evidence="4 7">Signal peptidase I</fullName>
        <ecNumber evidence="3 7">3.4.21.89</ecNumber>
    </recommendedName>
</protein>
<accession>A0A178IME7</accession>
<dbReference type="Proteomes" id="UP000078486">
    <property type="component" value="Unassembled WGS sequence"/>
</dbReference>
<comment type="similarity">
    <text evidence="2 7">Belongs to the peptidase S26 family.</text>
</comment>
<evidence type="ECO:0000313" key="9">
    <source>
        <dbReference type="EMBL" id="OAM90861.1"/>
    </source>
</evidence>
<dbReference type="GO" id="GO:0009003">
    <property type="term" value="F:signal peptidase activity"/>
    <property type="evidence" value="ECO:0007669"/>
    <property type="project" value="UniProtKB-EC"/>
</dbReference>